<evidence type="ECO:0000256" key="1">
    <source>
        <dbReference type="SAM" id="MobiDB-lite"/>
    </source>
</evidence>
<name>A0A4C1UFB0_EUMVA</name>
<protein>
    <submittedName>
        <fullName evidence="2">Uncharacterized protein</fullName>
    </submittedName>
</protein>
<evidence type="ECO:0000313" key="3">
    <source>
        <dbReference type="Proteomes" id="UP000299102"/>
    </source>
</evidence>
<proteinExistence type="predicted"/>
<accession>A0A4C1UFB0</accession>
<organism evidence="2 3">
    <name type="scientific">Eumeta variegata</name>
    <name type="common">Bagworm moth</name>
    <name type="synonym">Eumeta japonica</name>
    <dbReference type="NCBI Taxonomy" id="151549"/>
    <lineage>
        <taxon>Eukaryota</taxon>
        <taxon>Metazoa</taxon>
        <taxon>Ecdysozoa</taxon>
        <taxon>Arthropoda</taxon>
        <taxon>Hexapoda</taxon>
        <taxon>Insecta</taxon>
        <taxon>Pterygota</taxon>
        <taxon>Neoptera</taxon>
        <taxon>Endopterygota</taxon>
        <taxon>Lepidoptera</taxon>
        <taxon>Glossata</taxon>
        <taxon>Ditrysia</taxon>
        <taxon>Tineoidea</taxon>
        <taxon>Psychidae</taxon>
        <taxon>Oiketicinae</taxon>
        <taxon>Eumeta</taxon>
    </lineage>
</organism>
<comment type="caution">
    <text evidence="2">The sequence shown here is derived from an EMBL/GenBank/DDBJ whole genome shotgun (WGS) entry which is preliminary data.</text>
</comment>
<evidence type="ECO:0000313" key="2">
    <source>
        <dbReference type="EMBL" id="GBP25105.1"/>
    </source>
</evidence>
<keyword evidence="3" id="KW-1185">Reference proteome</keyword>
<reference evidence="2 3" key="1">
    <citation type="journal article" date="2019" name="Commun. Biol.">
        <title>The bagworm genome reveals a unique fibroin gene that provides high tensile strength.</title>
        <authorList>
            <person name="Kono N."/>
            <person name="Nakamura H."/>
            <person name="Ohtoshi R."/>
            <person name="Tomita M."/>
            <person name="Numata K."/>
            <person name="Arakawa K."/>
        </authorList>
    </citation>
    <scope>NUCLEOTIDE SEQUENCE [LARGE SCALE GENOMIC DNA]</scope>
</reference>
<dbReference type="AlphaFoldDB" id="A0A4C1UFB0"/>
<dbReference type="EMBL" id="BGZK01000169">
    <property type="protein sequence ID" value="GBP25105.1"/>
    <property type="molecule type" value="Genomic_DNA"/>
</dbReference>
<gene>
    <name evidence="2" type="ORF">EVAR_19585_1</name>
</gene>
<feature type="region of interest" description="Disordered" evidence="1">
    <location>
        <begin position="413"/>
        <end position="436"/>
    </location>
</feature>
<sequence>MKQRLLQLNLFLSEWKGRVPLTRSHCERITRKEIKYLSIQKTSSAGAGAGAGRGACRPAEAPHRYVARVVTPICLFMIRCSTPPCEIDGARARRGRALGPGRGPAPATLRLRLRRGMYYACRENDVRATRRPSPPPRIVSNVVFVGSECLTRRRPRADTCATTEGKGPTLNADPVMHHAAEVFPAQTLAATSQRSDCIARSTILRFQGVARSVSSRSVCLPSSGFFPWPVPEKSVKESKPRGHVIPFSEVAADRETHLSTRSVKTSKMTYRYAFHNKRVRSLSKKPIVREGSSRWEIGGLHLFIPGAGLQLRPSGQLAIPIVPRNKFHVPEDCRVEQRLGFFQVFTSDSGYQDACTFILYGADAYVSGAVDRYRTSGGRRFAKRTSSKSSEKDTRVSTLPKWAQKMAVATKKSAKSQKVEVTLPAERAPQQIREKGEFRGASIKAKAVNEGSRLFKQEAHQSY</sequence>
<dbReference type="Proteomes" id="UP000299102">
    <property type="component" value="Unassembled WGS sequence"/>
</dbReference>